<accession>A0ABR7PYY0</accession>
<evidence type="ECO:0000313" key="1">
    <source>
        <dbReference type="EMBL" id="MBC8751447.1"/>
    </source>
</evidence>
<keyword evidence="2" id="KW-1185">Reference proteome</keyword>
<comment type="caution">
    <text evidence="1">The sequence shown here is derived from an EMBL/GenBank/DDBJ whole genome shotgun (WGS) entry which is preliminary data.</text>
</comment>
<evidence type="ECO:0000313" key="2">
    <source>
        <dbReference type="Proteomes" id="UP000736373"/>
    </source>
</evidence>
<proteinExistence type="predicted"/>
<gene>
    <name evidence="1" type="ORF">F6X42_34425</name>
</gene>
<dbReference type="Proteomes" id="UP000736373">
    <property type="component" value="Unassembled WGS sequence"/>
</dbReference>
<reference evidence="1 2" key="1">
    <citation type="submission" date="2019-09" db="EMBL/GenBank/DDBJ databases">
        <title>Paraburkholderia podalyriae sp. nov., A South African Podalyria-associated rhizobium.</title>
        <authorList>
            <person name="Mavima L."/>
            <person name="Beukes C.W."/>
            <person name="Palmer M."/>
            <person name="De Meyer S.E."/>
            <person name="James E.K."/>
            <person name="Maluk M."/>
            <person name="Avontuur J.R."/>
            <person name="Chan W.Y."/>
            <person name="Venter S.N."/>
            <person name="Steenkamp E.T."/>
        </authorList>
    </citation>
    <scope>NUCLEOTIDE SEQUENCE [LARGE SCALE GENOMIC DNA]</scope>
    <source>
        <strain evidence="1 2">WC7.3b</strain>
    </source>
</reference>
<organism evidence="1 2">
    <name type="scientific">Paraburkholderia podalyriae</name>
    <dbReference type="NCBI Taxonomy" id="1938811"/>
    <lineage>
        <taxon>Bacteria</taxon>
        <taxon>Pseudomonadati</taxon>
        <taxon>Pseudomonadota</taxon>
        <taxon>Betaproteobacteria</taxon>
        <taxon>Burkholderiales</taxon>
        <taxon>Burkholderiaceae</taxon>
        <taxon>Paraburkholderia</taxon>
    </lineage>
</organism>
<dbReference type="EMBL" id="VZQQ01000055">
    <property type="protein sequence ID" value="MBC8751447.1"/>
    <property type="molecule type" value="Genomic_DNA"/>
</dbReference>
<name>A0ABR7PYY0_9BURK</name>
<sequence>MSAEILIDSDLSLPETEGAATSSESYQIPESEDIVFTVKRLEKLLVKVERENKILLHAFRESVFGKKAVDVGNPLIQYGEPVWREELNRLANPGSVDSTLPKQTRHLLIPIHLPKIFHISSIFSFLSKAELDTEDVRVTLVATGTYEREVIERYLEVAASAVPRHCEVISALEVTEAAGWTRLGDALAKNQGGGCINMKKLLSVCRAFALGADQVCCIDADTLLLKSLDSFFDQIETNYAKKTFFSAGSPIDITKSTYRASANFFSPRDEGKLDGIYGSDRYSWFFDIPFYAREDFFEFLQHVAFLYGGVDEAWARLTWNHFDHILYVNYLLLRGDFKLVDLVPIVGDGKITDDLDLSHLDRVQDIHEYRPVWLTLTAATQDDTGGKQCVSRGFSAIYHVDRVSSLSDA</sequence>
<protein>
    <submittedName>
        <fullName evidence="1">Uncharacterized protein</fullName>
    </submittedName>
</protein>
<dbReference type="RefSeq" id="WP_187638374.1">
    <property type="nucleotide sequence ID" value="NZ_VZQQ01000055.1"/>
</dbReference>